<keyword evidence="3" id="KW-0858">Xylan degradation</keyword>
<keyword evidence="5 10" id="KW-0378">Hydrolase</keyword>
<dbReference type="Gene3D" id="3.20.20.80">
    <property type="entry name" value="Glycosidases"/>
    <property type="match status" value="1"/>
</dbReference>
<keyword evidence="8 10" id="KW-0624">Polysaccharide degradation</keyword>
<name>A0A9E3H8V8_9NOST</name>
<feature type="signal peptide" evidence="11">
    <location>
        <begin position="1"/>
        <end position="21"/>
    </location>
</feature>
<evidence type="ECO:0000256" key="4">
    <source>
        <dbReference type="ARBA" id="ARBA00022729"/>
    </source>
</evidence>
<comment type="caution">
    <text evidence="13">The sequence shown here is derived from an EMBL/GenBank/DDBJ whole genome shotgun (WGS) entry which is preliminary data.</text>
</comment>
<reference evidence="13" key="1">
    <citation type="submission" date="2021-05" db="EMBL/GenBank/DDBJ databases">
        <authorList>
            <person name="Pietrasiak N."/>
            <person name="Ward R."/>
            <person name="Stajich J.E."/>
            <person name="Kurbessoian T."/>
        </authorList>
    </citation>
    <scope>NUCLEOTIDE SEQUENCE</scope>
    <source>
        <strain evidence="13">HA4357-MV3</strain>
    </source>
</reference>
<evidence type="ECO:0000256" key="1">
    <source>
        <dbReference type="ARBA" id="ARBA00000681"/>
    </source>
</evidence>
<keyword evidence="6 10" id="KW-0119">Carbohydrate metabolism</keyword>
<dbReference type="EC" id="3.2.1.8" evidence="10"/>
<evidence type="ECO:0000256" key="8">
    <source>
        <dbReference type="ARBA" id="ARBA00023326"/>
    </source>
</evidence>
<dbReference type="InterPro" id="IPR031158">
    <property type="entry name" value="GH10_AS"/>
</dbReference>
<sequence>MLKKMSFSRRYFLYASLSVLAGASTVGIETNRNFMYSQALDNASKEFKVAGKTSLKDRATTKGLIYGAAAVQDDLVSNKDLKISFIRECNVLVPDYQLKWDNIRPTPKKFDFTKSDWLAQFAQFNNMLFRGHTLVWHQALPVWFQEVVNCKNAENFLLEHITTVAKHYRGRIHSWDVVNEAIEPDDGRTDSLRKSPWLEFLGVDYIELAFRTAAASDPKAMLVYNDYGLEYDNPKDEAKRTAVLKLLERLKSRGTPIHAFGMQSHLMGHQSALNAKKLRNFLADVASLGLKILITELDVIDQKLTSDPIVRDRIVAGIYEDYLNIVLDERAVIAVLTWGLSDKYTWVSNFFPRSDKLAVRPLPLDSNMKSKLAWNAIARAFDHAPKR</sequence>
<feature type="chain" id="PRO_5039272357" description="Beta-xylanase" evidence="11">
    <location>
        <begin position="22"/>
        <end position="387"/>
    </location>
</feature>
<evidence type="ECO:0000313" key="14">
    <source>
        <dbReference type="Proteomes" id="UP000813215"/>
    </source>
</evidence>
<dbReference type="InterPro" id="IPR017853">
    <property type="entry name" value="GH"/>
</dbReference>
<reference evidence="13" key="2">
    <citation type="journal article" date="2022" name="Microbiol. Resour. Announc.">
        <title>Metagenome Sequencing to Explore Phylogenomics of Terrestrial Cyanobacteria.</title>
        <authorList>
            <person name="Ward R.D."/>
            <person name="Stajich J.E."/>
            <person name="Johansen J.R."/>
            <person name="Huntemann M."/>
            <person name="Clum A."/>
            <person name="Foster B."/>
            <person name="Foster B."/>
            <person name="Roux S."/>
            <person name="Palaniappan K."/>
            <person name="Varghese N."/>
            <person name="Mukherjee S."/>
            <person name="Reddy T.B.K."/>
            <person name="Daum C."/>
            <person name="Copeland A."/>
            <person name="Chen I.A."/>
            <person name="Ivanova N.N."/>
            <person name="Kyrpides N.C."/>
            <person name="Shapiro N."/>
            <person name="Eloe-Fadrosh E.A."/>
            <person name="Pietrasiak N."/>
        </authorList>
    </citation>
    <scope>NUCLEOTIDE SEQUENCE</scope>
    <source>
        <strain evidence="13">HA4357-MV3</strain>
    </source>
</reference>
<evidence type="ECO:0000259" key="12">
    <source>
        <dbReference type="PROSITE" id="PS51760"/>
    </source>
</evidence>
<dbReference type="GO" id="GO:0031176">
    <property type="term" value="F:endo-1,4-beta-xylanase activity"/>
    <property type="evidence" value="ECO:0007669"/>
    <property type="project" value="UniProtKB-EC"/>
</dbReference>
<evidence type="ECO:0000256" key="11">
    <source>
        <dbReference type="SAM" id="SignalP"/>
    </source>
</evidence>
<dbReference type="PANTHER" id="PTHR31490">
    <property type="entry name" value="GLYCOSYL HYDROLASE"/>
    <property type="match status" value="1"/>
</dbReference>
<keyword evidence="7 10" id="KW-0326">Glycosidase</keyword>
<protein>
    <recommendedName>
        <fullName evidence="10">Beta-xylanase</fullName>
        <ecNumber evidence="10">3.2.1.8</ecNumber>
    </recommendedName>
</protein>
<dbReference type="SMART" id="SM00633">
    <property type="entry name" value="Glyco_10"/>
    <property type="match status" value="1"/>
</dbReference>
<dbReference type="SUPFAM" id="SSF51445">
    <property type="entry name" value="(Trans)glycosidases"/>
    <property type="match status" value="1"/>
</dbReference>
<feature type="domain" description="GH10" evidence="12">
    <location>
        <begin position="49"/>
        <end position="380"/>
    </location>
</feature>
<evidence type="ECO:0000313" key="13">
    <source>
        <dbReference type="EMBL" id="MBW4433129.1"/>
    </source>
</evidence>
<proteinExistence type="inferred from homology"/>
<dbReference type="InterPro" id="IPR044846">
    <property type="entry name" value="GH10"/>
</dbReference>
<feature type="active site" description="Nucleophile" evidence="9">
    <location>
        <position position="296"/>
    </location>
</feature>
<dbReference type="GO" id="GO:0045493">
    <property type="term" value="P:xylan catabolic process"/>
    <property type="evidence" value="ECO:0007669"/>
    <property type="project" value="UniProtKB-KW"/>
</dbReference>
<organism evidence="13 14">
    <name type="scientific">Pelatocladus maniniholoensis HA4357-MV3</name>
    <dbReference type="NCBI Taxonomy" id="1117104"/>
    <lineage>
        <taxon>Bacteria</taxon>
        <taxon>Bacillati</taxon>
        <taxon>Cyanobacteriota</taxon>
        <taxon>Cyanophyceae</taxon>
        <taxon>Nostocales</taxon>
        <taxon>Nostocaceae</taxon>
        <taxon>Pelatocladus</taxon>
    </lineage>
</organism>
<dbReference type="Pfam" id="PF00331">
    <property type="entry name" value="Glyco_hydro_10"/>
    <property type="match status" value="1"/>
</dbReference>
<dbReference type="PRINTS" id="PR00134">
    <property type="entry name" value="GLHYDRLASE10"/>
</dbReference>
<dbReference type="PROSITE" id="PS00591">
    <property type="entry name" value="GH10_1"/>
    <property type="match status" value="1"/>
</dbReference>
<evidence type="ECO:0000256" key="10">
    <source>
        <dbReference type="RuleBase" id="RU361174"/>
    </source>
</evidence>
<comment type="similarity">
    <text evidence="2 10">Belongs to the glycosyl hydrolase 10 (cellulase F) family.</text>
</comment>
<evidence type="ECO:0000256" key="2">
    <source>
        <dbReference type="ARBA" id="ARBA00007495"/>
    </source>
</evidence>
<keyword evidence="4 11" id="KW-0732">Signal</keyword>
<gene>
    <name evidence="13" type="ORF">KME28_15730</name>
</gene>
<evidence type="ECO:0000256" key="7">
    <source>
        <dbReference type="ARBA" id="ARBA00023295"/>
    </source>
</evidence>
<evidence type="ECO:0000256" key="5">
    <source>
        <dbReference type="ARBA" id="ARBA00022801"/>
    </source>
</evidence>
<dbReference type="EMBL" id="JAHHHW010000098">
    <property type="protein sequence ID" value="MBW4433129.1"/>
    <property type="molecule type" value="Genomic_DNA"/>
</dbReference>
<dbReference type="AlphaFoldDB" id="A0A9E3H8V8"/>
<accession>A0A9E3H8V8</accession>
<dbReference type="PROSITE" id="PS51760">
    <property type="entry name" value="GH10_2"/>
    <property type="match status" value="1"/>
</dbReference>
<evidence type="ECO:0000256" key="3">
    <source>
        <dbReference type="ARBA" id="ARBA00022651"/>
    </source>
</evidence>
<dbReference type="InterPro" id="IPR001000">
    <property type="entry name" value="GH10_dom"/>
</dbReference>
<evidence type="ECO:0000256" key="6">
    <source>
        <dbReference type="ARBA" id="ARBA00023277"/>
    </source>
</evidence>
<evidence type="ECO:0000256" key="9">
    <source>
        <dbReference type="PROSITE-ProRule" id="PRU10061"/>
    </source>
</evidence>
<comment type="catalytic activity">
    <reaction evidence="1 10">
        <text>Endohydrolysis of (1-&gt;4)-beta-D-xylosidic linkages in xylans.</text>
        <dbReference type="EC" id="3.2.1.8"/>
    </reaction>
</comment>
<dbReference type="Proteomes" id="UP000813215">
    <property type="component" value="Unassembled WGS sequence"/>
</dbReference>
<dbReference type="PANTHER" id="PTHR31490:SF88">
    <property type="entry name" value="BETA-XYLANASE"/>
    <property type="match status" value="1"/>
</dbReference>